<dbReference type="Proteomes" id="UP001371456">
    <property type="component" value="Unassembled WGS sequence"/>
</dbReference>
<proteinExistence type="predicted"/>
<evidence type="ECO:0000313" key="2">
    <source>
        <dbReference type="Proteomes" id="UP001371456"/>
    </source>
</evidence>
<protein>
    <submittedName>
        <fullName evidence="1">Uncharacterized protein</fullName>
    </submittedName>
</protein>
<gene>
    <name evidence="1" type="ORF">RDI58_022373</name>
</gene>
<sequence>MNYFRIRILGETTTSQIAKSKEARVTELEAILGNSSNGEEETIESEFEGLFKQKIEVEVQYLALS</sequence>
<dbReference type="EMBL" id="JBANQN010000009">
    <property type="protein sequence ID" value="KAK6780189.1"/>
    <property type="molecule type" value="Genomic_DNA"/>
</dbReference>
<dbReference type="InterPro" id="IPR044696">
    <property type="entry name" value="WIP1/2/3"/>
</dbReference>
<accession>A0AAN8Y5K9</accession>
<reference evidence="1 2" key="1">
    <citation type="submission" date="2024-02" db="EMBL/GenBank/DDBJ databases">
        <title>de novo genome assembly of Solanum bulbocastanum strain 11H21.</title>
        <authorList>
            <person name="Hosaka A.J."/>
        </authorList>
    </citation>
    <scope>NUCLEOTIDE SEQUENCE [LARGE SCALE GENOMIC DNA]</scope>
    <source>
        <tissue evidence="1">Young leaves</tissue>
    </source>
</reference>
<evidence type="ECO:0000313" key="1">
    <source>
        <dbReference type="EMBL" id="KAK6780189.1"/>
    </source>
</evidence>
<dbReference type="PANTHER" id="PTHR34562:SF8">
    <property type="entry name" value="WPP DOMAIN-INTERACTING PROTEIN 1"/>
    <property type="match status" value="1"/>
</dbReference>
<name>A0AAN8Y5K9_SOLBU</name>
<organism evidence="1 2">
    <name type="scientific">Solanum bulbocastanum</name>
    <name type="common">Wild potato</name>
    <dbReference type="NCBI Taxonomy" id="147425"/>
    <lineage>
        <taxon>Eukaryota</taxon>
        <taxon>Viridiplantae</taxon>
        <taxon>Streptophyta</taxon>
        <taxon>Embryophyta</taxon>
        <taxon>Tracheophyta</taxon>
        <taxon>Spermatophyta</taxon>
        <taxon>Magnoliopsida</taxon>
        <taxon>eudicotyledons</taxon>
        <taxon>Gunneridae</taxon>
        <taxon>Pentapetalae</taxon>
        <taxon>asterids</taxon>
        <taxon>lamiids</taxon>
        <taxon>Solanales</taxon>
        <taxon>Solanaceae</taxon>
        <taxon>Solanoideae</taxon>
        <taxon>Solaneae</taxon>
        <taxon>Solanum</taxon>
    </lineage>
</organism>
<keyword evidence="2" id="KW-1185">Reference proteome</keyword>
<comment type="caution">
    <text evidence="1">The sequence shown here is derived from an EMBL/GenBank/DDBJ whole genome shotgun (WGS) entry which is preliminary data.</text>
</comment>
<dbReference type="AlphaFoldDB" id="A0AAN8Y5K9"/>
<dbReference type="PANTHER" id="PTHR34562">
    <property type="entry name" value="WPP DOMAIN-INTERACTING PROTEIN 2"/>
    <property type="match status" value="1"/>
</dbReference>